<comment type="catalytic activity">
    <reaction evidence="5">
        <text>[pyruvate, water dikinase]-phosphate + phosphate + H(+) = [pyruvate, water dikinase] + diphosphate</text>
        <dbReference type="Rhea" id="RHEA:48580"/>
        <dbReference type="Rhea" id="RHEA-COMP:11425"/>
        <dbReference type="Rhea" id="RHEA-COMP:11426"/>
        <dbReference type="ChEBI" id="CHEBI:15378"/>
        <dbReference type="ChEBI" id="CHEBI:33019"/>
        <dbReference type="ChEBI" id="CHEBI:43176"/>
        <dbReference type="ChEBI" id="CHEBI:43474"/>
        <dbReference type="ChEBI" id="CHEBI:68546"/>
        <dbReference type="EC" id="2.7.4.28"/>
    </reaction>
</comment>
<dbReference type="AlphaFoldDB" id="A0A0C5IZL0"/>
<keyword evidence="2 5" id="KW-0808">Transferase</keyword>
<dbReference type="EMBL" id="CP010554">
    <property type="protein sequence ID" value="AJP48227.1"/>
    <property type="molecule type" value="Genomic_DNA"/>
</dbReference>
<dbReference type="RefSeq" id="WP_202636703.1">
    <property type="nucleotide sequence ID" value="NZ_CP010554.1"/>
</dbReference>
<protein>
    <recommendedName>
        <fullName evidence="5">Putative phosphoenolpyruvate synthase regulatory protein</fullName>
        <shortName evidence="5">PEP synthase regulatory protein</shortName>
        <shortName evidence="5">PSRP</shortName>
        <ecNumber evidence="5">2.7.11.33</ecNumber>
        <ecNumber evidence="5">2.7.4.28</ecNumber>
    </recommendedName>
    <alternativeName>
        <fullName evidence="5">Pyruvate, water dikinase regulatory protein</fullName>
    </alternativeName>
</protein>
<keyword evidence="1 5" id="KW-0723">Serine/threonine-protein kinase</keyword>
<dbReference type="InterPro" id="IPR026530">
    <property type="entry name" value="PSRP"/>
</dbReference>
<dbReference type="NCBIfam" id="NF003742">
    <property type="entry name" value="PRK05339.1"/>
    <property type="match status" value="1"/>
</dbReference>
<accession>A0A0C5IZL0</accession>
<dbReference type="PANTHER" id="PTHR31756:SF3">
    <property type="entry name" value="PYRUVATE, PHOSPHATE DIKINASE REGULATORY PROTEIN 1, CHLOROPLASTIC"/>
    <property type="match status" value="1"/>
</dbReference>
<dbReference type="PATRIC" id="fig|1565605.3.peg.1401"/>
<evidence type="ECO:0000256" key="3">
    <source>
        <dbReference type="ARBA" id="ARBA00022741"/>
    </source>
</evidence>
<dbReference type="STRING" id="1565605.PG1C_06665"/>
<dbReference type="GO" id="GO:0043531">
    <property type="term" value="F:ADP binding"/>
    <property type="evidence" value="ECO:0007669"/>
    <property type="project" value="UniProtKB-UniRule"/>
</dbReference>
<keyword evidence="7" id="KW-1185">Reference proteome</keyword>
<name>A0A0C5IZL0_9PROT</name>
<dbReference type="GO" id="GO:0005524">
    <property type="term" value="F:ATP binding"/>
    <property type="evidence" value="ECO:0007669"/>
    <property type="project" value="InterPro"/>
</dbReference>
<sequence length="278" mass="30415">MTPPAPTRHTVFFISDGTGITAETLGHSLLSQFEGIQPAQVRMPFIDSDAKAADCVAQINAAGTKDGNRPIVISTLVNPGAATVLRQANALILDFFGAFISPLEAELGIKSSHTIGRSHSLVNSSEYVARMDAINFTLAHDDGVSSAELDKSDVILVGVSRSGKTPTSLYLAIQFGIKAANYPLIPEDFERNKLPDGLSKHRHKLFGLTINPDRLAAIRQERRPDSTYASIENCRWEIDQAQKLMRREGIEWLESTTKSIEEIGATLLQSLKIDRRTC</sequence>
<dbReference type="Pfam" id="PF03618">
    <property type="entry name" value="Kinase-PPPase"/>
    <property type="match status" value="1"/>
</dbReference>
<dbReference type="GO" id="GO:0016776">
    <property type="term" value="F:phosphotransferase activity, phosphate group as acceptor"/>
    <property type="evidence" value="ECO:0007669"/>
    <property type="project" value="UniProtKB-UniRule"/>
</dbReference>
<comment type="function">
    <text evidence="5">Bifunctional serine/threonine kinase and phosphorylase involved in the regulation of the phosphoenolpyruvate synthase (PEPS) by catalyzing its phosphorylation/dephosphorylation.</text>
</comment>
<dbReference type="GO" id="GO:0004674">
    <property type="term" value="F:protein serine/threonine kinase activity"/>
    <property type="evidence" value="ECO:0007669"/>
    <property type="project" value="UniProtKB-UniRule"/>
</dbReference>
<dbReference type="InterPro" id="IPR005177">
    <property type="entry name" value="Kinase-pyrophosphorylase"/>
</dbReference>
<dbReference type="HAMAP" id="MF_01062">
    <property type="entry name" value="PSRP"/>
    <property type="match status" value="1"/>
</dbReference>
<comment type="similarity">
    <text evidence="5">Belongs to the pyruvate, phosphate/water dikinase regulatory protein family. PSRP subfamily.</text>
</comment>
<proteinExistence type="inferred from homology"/>
<keyword evidence="4 5" id="KW-0418">Kinase</keyword>
<keyword evidence="3 5" id="KW-0547">Nucleotide-binding</keyword>
<dbReference type="KEGG" id="rbu:PG1C_06665"/>
<evidence type="ECO:0000256" key="2">
    <source>
        <dbReference type="ARBA" id="ARBA00022679"/>
    </source>
</evidence>
<dbReference type="EC" id="2.7.4.28" evidence="5"/>
<evidence type="ECO:0000313" key="6">
    <source>
        <dbReference type="EMBL" id="AJP48227.1"/>
    </source>
</evidence>
<evidence type="ECO:0000256" key="1">
    <source>
        <dbReference type="ARBA" id="ARBA00022527"/>
    </source>
</evidence>
<organism evidence="6 7">
    <name type="scientific">Rugosibacter aromaticivorans</name>
    <dbReference type="NCBI Taxonomy" id="1565605"/>
    <lineage>
        <taxon>Bacteria</taxon>
        <taxon>Pseudomonadati</taxon>
        <taxon>Pseudomonadota</taxon>
        <taxon>Betaproteobacteria</taxon>
        <taxon>Nitrosomonadales</taxon>
        <taxon>Sterolibacteriaceae</taxon>
        <taxon>Rugosibacter</taxon>
    </lineage>
</organism>
<evidence type="ECO:0000313" key="7">
    <source>
        <dbReference type="Proteomes" id="UP000061603"/>
    </source>
</evidence>
<comment type="catalytic activity">
    <reaction evidence="5">
        <text>[pyruvate, water dikinase] + ADP = [pyruvate, water dikinase]-phosphate + AMP + H(+)</text>
        <dbReference type="Rhea" id="RHEA:46020"/>
        <dbReference type="Rhea" id="RHEA-COMP:11425"/>
        <dbReference type="Rhea" id="RHEA-COMP:11426"/>
        <dbReference type="ChEBI" id="CHEBI:15378"/>
        <dbReference type="ChEBI" id="CHEBI:43176"/>
        <dbReference type="ChEBI" id="CHEBI:68546"/>
        <dbReference type="ChEBI" id="CHEBI:456215"/>
        <dbReference type="ChEBI" id="CHEBI:456216"/>
        <dbReference type="EC" id="2.7.11.33"/>
    </reaction>
</comment>
<dbReference type="PANTHER" id="PTHR31756">
    <property type="entry name" value="PYRUVATE, PHOSPHATE DIKINASE REGULATORY PROTEIN 1, CHLOROPLASTIC"/>
    <property type="match status" value="1"/>
</dbReference>
<evidence type="ECO:0000256" key="5">
    <source>
        <dbReference type="HAMAP-Rule" id="MF_01062"/>
    </source>
</evidence>
<feature type="binding site" evidence="5">
    <location>
        <begin position="158"/>
        <end position="165"/>
    </location>
    <ligand>
        <name>ADP</name>
        <dbReference type="ChEBI" id="CHEBI:456216"/>
    </ligand>
</feature>
<dbReference type="HOGENOM" id="CLU_046206_1_0_4"/>
<dbReference type="Proteomes" id="UP000061603">
    <property type="component" value="Chromosome"/>
</dbReference>
<evidence type="ECO:0000256" key="4">
    <source>
        <dbReference type="ARBA" id="ARBA00022777"/>
    </source>
</evidence>
<dbReference type="EC" id="2.7.11.33" evidence="5"/>
<gene>
    <name evidence="6" type="ORF">PG1C_06665</name>
</gene>
<reference evidence="6 7" key="1">
    <citation type="journal article" date="2015" name="Genome Announc.">
        <title>Complete Genome Sequence of a Novel Bacterium within the Family Rhodocyclaceae That Degrades Polycyclic Aromatic Hydrocarbons.</title>
        <authorList>
            <person name="Singleton D.R."/>
            <person name="Dickey A.N."/>
            <person name="Scholl E.H."/>
            <person name="Wright F.A."/>
            <person name="Aitken M.D."/>
        </authorList>
    </citation>
    <scope>NUCLEOTIDE SEQUENCE [LARGE SCALE GENOMIC DNA]</scope>
    <source>
        <strain evidence="7">PG1-Ca6</strain>
    </source>
</reference>